<dbReference type="AlphaFoldDB" id="A0A1Q8RN16"/>
<dbReference type="GO" id="GO:0005886">
    <property type="term" value="C:plasma membrane"/>
    <property type="evidence" value="ECO:0007669"/>
    <property type="project" value="TreeGrafter"/>
</dbReference>
<dbReference type="SUPFAM" id="SSF103473">
    <property type="entry name" value="MFS general substrate transporter"/>
    <property type="match status" value="1"/>
</dbReference>
<feature type="transmembrane region" description="Helical" evidence="6">
    <location>
        <begin position="94"/>
        <end position="112"/>
    </location>
</feature>
<feature type="transmembrane region" description="Helical" evidence="6">
    <location>
        <begin position="430"/>
        <end position="454"/>
    </location>
</feature>
<dbReference type="InterPro" id="IPR011701">
    <property type="entry name" value="MFS"/>
</dbReference>
<feature type="transmembrane region" description="Helical" evidence="6">
    <location>
        <begin position="335"/>
        <end position="356"/>
    </location>
</feature>
<feature type="transmembrane region" description="Helical" evidence="6">
    <location>
        <begin position="124"/>
        <end position="143"/>
    </location>
</feature>
<feature type="compositionally biased region" description="Basic and acidic residues" evidence="5">
    <location>
        <begin position="600"/>
        <end position="610"/>
    </location>
</feature>
<keyword evidence="4 6" id="KW-0472">Membrane</keyword>
<protein>
    <submittedName>
        <fullName evidence="8">Putative MFS-type transporter C16A3.17c 5</fullName>
    </submittedName>
</protein>
<evidence type="ECO:0000256" key="1">
    <source>
        <dbReference type="ARBA" id="ARBA00004141"/>
    </source>
</evidence>
<dbReference type="InterPro" id="IPR036259">
    <property type="entry name" value="MFS_trans_sf"/>
</dbReference>
<comment type="caution">
    <text evidence="8">The sequence shown here is derived from an EMBL/GenBank/DDBJ whole genome shotgun (WGS) entry which is preliminary data.</text>
</comment>
<feature type="transmembrane region" description="Helical" evidence="6">
    <location>
        <begin position="252"/>
        <end position="270"/>
    </location>
</feature>
<gene>
    <name evidence="8" type="ORF">CCHL11_07768</name>
</gene>
<feature type="transmembrane region" description="Helical" evidence="6">
    <location>
        <begin position="57"/>
        <end position="82"/>
    </location>
</feature>
<dbReference type="PROSITE" id="PS50850">
    <property type="entry name" value="MFS"/>
    <property type="match status" value="1"/>
</dbReference>
<evidence type="ECO:0000259" key="7">
    <source>
        <dbReference type="PROSITE" id="PS50850"/>
    </source>
</evidence>
<dbReference type="Gene3D" id="1.20.1250.20">
    <property type="entry name" value="MFS general substrate transporter like domains"/>
    <property type="match status" value="1"/>
</dbReference>
<accession>A0A1Q8RN16</accession>
<evidence type="ECO:0000313" key="8">
    <source>
        <dbReference type="EMBL" id="OLN85708.1"/>
    </source>
</evidence>
<dbReference type="Pfam" id="PF07690">
    <property type="entry name" value="MFS_1"/>
    <property type="match status" value="1"/>
</dbReference>
<feature type="transmembrane region" description="Helical" evidence="6">
    <location>
        <begin position="149"/>
        <end position="171"/>
    </location>
</feature>
<feature type="transmembrane region" description="Helical" evidence="6">
    <location>
        <begin position="400"/>
        <end position="418"/>
    </location>
</feature>
<keyword evidence="3 6" id="KW-1133">Transmembrane helix</keyword>
<reference evidence="8 9" key="1">
    <citation type="submission" date="2016-11" db="EMBL/GenBank/DDBJ databases">
        <title>Draft Genome Assembly of Colletotrichum chlorophyti a pathogen of herbaceous plants.</title>
        <authorList>
            <person name="Gan P."/>
            <person name="Narusaka M."/>
            <person name="Tsushima A."/>
            <person name="Narusaka Y."/>
            <person name="Takano Y."/>
            <person name="Shirasu K."/>
        </authorList>
    </citation>
    <scope>NUCLEOTIDE SEQUENCE [LARGE SCALE GENOMIC DNA]</scope>
    <source>
        <strain evidence="8 9">NTL11</strain>
    </source>
</reference>
<dbReference type="EMBL" id="MPGH01000155">
    <property type="protein sequence ID" value="OLN85708.1"/>
    <property type="molecule type" value="Genomic_DNA"/>
</dbReference>
<comment type="subcellular location">
    <subcellularLocation>
        <location evidence="1">Membrane</location>
        <topology evidence="1">Multi-pass membrane protein</topology>
    </subcellularLocation>
</comment>
<sequence length="610" mass="65789">MEARESSANPRCQISQHLSYPNPSLGDTAGFAITNPVPRLDGGPQMAPHRKSPVQKIFIIFSLLLGLLLATLDTSVVATSLITISEEFKDYANAPWILLAYLLTYMGCAVGIAKFSDIYGRRTVLFLSWTIFLAFSTVCAAAPNMKVLIIGRAFQGIGGSGLYSLTQICLLEHGPATNPSLMGALIGITLAIAFLLGPILGGAIAAKISWRWIFGINLPLGSVAMGSILFFYPPDRRTYGVFSKAGVKKVDIFGMVALFLGSVCMVFGIERGGSLKYGWDHLTVKISFIVSGVAWVAFAIFEAWLSRTHCKYFDHVGCLHLEPIFPVSLALRRPYMAGLVVTFLAGAPYVALTVIIPERMQLLGAENPLIAGTHLLPMLGGCALGSFVAGATCRKTNKTALLMTISAMCQLLGTGLMFTLTSVDSVFTPAYAYTLIFGLGVGLSFGAATILGAVETESTQDLAVAQGALAQARVLGGCIGVACSSTLFNERLRAVTEHLTPAQRADLYHTPTEAVKWSGDILKLIQGVYAAAFKDQMLFMIVTCSVMVVIALFTWEKSPKPIASLAHAQQDKKNRQQRGIFENDGTEMSDMDSVRSVWTPRERRSLTLPR</sequence>
<keyword evidence="9" id="KW-1185">Reference proteome</keyword>
<keyword evidence="2 6" id="KW-0812">Transmembrane</keyword>
<feature type="transmembrane region" description="Helical" evidence="6">
    <location>
        <begin position="537"/>
        <end position="555"/>
    </location>
</feature>
<dbReference type="InterPro" id="IPR005829">
    <property type="entry name" value="Sugar_transporter_CS"/>
</dbReference>
<proteinExistence type="predicted"/>
<name>A0A1Q8RN16_9PEZI</name>
<feature type="transmembrane region" description="Helical" evidence="6">
    <location>
        <begin position="212"/>
        <end position="232"/>
    </location>
</feature>
<dbReference type="PANTHER" id="PTHR23501:SF43">
    <property type="entry name" value="MULTIDRUG TRANSPORTER, PUTATIVE (AFU_ORTHOLOGUE AFUA_6G03040)-RELATED"/>
    <property type="match status" value="1"/>
</dbReference>
<dbReference type="Proteomes" id="UP000186583">
    <property type="component" value="Unassembled WGS sequence"/>
</dbReference>
<evidence type="ECO:0000256" key="3">
    <source>
        <dbReference type="ARBA" id="ARBA00022989"/>
    </source>
</evidence>
<evidence type="ECO:0000256" key="6">
    <source>
        <dbReference type="SAM" id="Phobius"/>
    </source>
</evidence>
<dbReference type="GO" id="GO:0022857">
    <property type="term" value="F:transmembrane transporter activity"/>
    <property type="evidence" value="ECO:0007669"/>
    <property type="project" value="InterPro"/>
</dbReference>
<feature type="transmembrane region" description="Helical" evidence="6">
    <location>
        <begin position="183"/>
        <end position="206"/>
    </location>
</feature>
<feature type="transmembrane region" description="Helical" evidence="6">
    <location>
        <begin position="368"/>
        <end position="388"/>
    </location>
</feature>
<evidence type="ECO:0000256" key="2">
    <source>
        <dbReference type="ARBA" id="ARBA00022692"/>
    </source>
</evidence>
<dbReference type="InterPro" id="IPR020846">
    <property type="entry name" value="MFS_dom"/>
</dbReference>
<feature type="domain" description="Major facilitator superfamily (MFS) profile" evidence="7">
    <location>
        <begin position="59"/>
        <end position="559"/>
    </location>
</feature>
<dbReference type="PROSITE" id="PS00216">
    <property type="entry name" value="SUGAR_TRANSPORT_1"/>
    <property type="match status" value="1"/>
</dbReference>
<evidence type="ECO:0000256" key="4">
    <source>
        <dbReference type="ARBA" id="ARBA00023136"/>
    </source>
</evidence>
<organism evidence="8 9">
    <name type="scientific">Colletotrichum chlorophyti</name>
    <dbReference type="NCBI Taxonomy" id="708187"/>
    <lineage>
        <taxon>Eukaryota</taxon>
        <taxon>Fungi</taxon>
        <taxon>Dikarya</taxon>
        <taxon>Ascomycota</taxon>
        <taxon>Pezizomycotina</taxon>
        <taxon>Sordariomycetes</taxon>
        <taxon>Hypocreomycetidae</taxon>
        <taxon>Glomerellales</taxon>
        <taxon>Glomerellaceae</taxon>
        <taxon>Colletotrichum</taxon>
    </lineage>
</organism>
<feature type="region of interest" description="Disordered" evidence="5">
    <location>
        <begin position="568"/>
        <end position="610"/>
    </location>
</feature>
<evidence type="ECO:0000256" key="5">
    <source>
        <dbReference type="SAM" id="MobiDB-lite"/>
    </source>
</evidence>
<dbReference type="OrthoDB" id="440553at2759"/>
<evidence type="ECO:0000313" key="9">
    <source>
        <dbReference type="Proteomes" id="UP000186583"/>
    </source>
</evidence>
<dbReference type="PANTHER" id="PTHR23501">
    <property type="entry name" value="MAJOR FACILITATOR SUPERFAMILY"/>
    <property type="match status" value="1"/>
</dbReference>
<feature type="transmembrane region" description="Helical" evidence="6">
    <location>
        <begin position="282"/>
        <end position="305"/>
    </location>
</feature>